<dbReference type="AlphaFoldDB" id="A0A8H6VWN7"/>
<gene>
    <name evidence="6" type="ORF">HMN09_01273500</name>
</gene>
<dbReference type="PROSITE" id="PS00108">
    <property type="entry name" value="PROTEIN_KINASE_ST"/>
    <property type="match status" value="1"/>
</dbReference>
<dbReference type="PROSITE" id="PS50011">
    <property type="entry name" value="PROTEIN_KINASE_DOM"/>
    <property type="match status" value="1"/>
</dbReference>
<evidence type="ECO:0000256" key="1">
    <source>
        <dbReference type="ARBA" id="ARBA00022741"/>
    </source>
</evidence>
<comment type="caution">
    <text evidence="6">The sequence shown here is derived from an EMBL/GenBank/DDBJ whole genome shotgun (WGS) entry which is preliminary data.</text>
</comment>
<dbReference type="InterPro" id="IPR017441">
    <property type="entry name" value="Protein_kinase_ATP_BS"/>
</dbReference>
<dbReference type="OrthoDB" id="2923545at2759"/>
<evidence type="ECO:0000313" key="6">
    <source>
        <dbReference type="EMBL" id="KAF7290949.1"/>
    </source>
</evidence>
<evidence type="ECO:0000256" key="2">
    <source>
        <dbReference type="ARBA" id="ARBA00022840"/>
    </source>
</evidence>
<reference evidence="6" key="1">
    <citation type="submission" date="2020-05" db="EMBL/GenBank/DDBJ databases">
        <title>Mycena genomes resolve the evolution of fungal bioluminescence.</title>
        <authorList>
            <person name="Tsai I.J."/>
        </authorList>
    </citation>
    <scope>NUCLEOTIDE SEQUENCE</scope>
    <source>
        <strain evidence="6">110903Hualien_Pintung</strain>
    </source>
</reference>
<keyword evidence="1 3" id="KW-0547">Nucleotide-binding</keyword>
<proteinExistence type="inferred from homology"/>
<name>A0A8H6VWN7_MYCCL</name>
<dbReference type="EMBL" id="JACAZE010000025">
    <property type="protein sequence ID" value="KAF7290949.1"/>
    <property type="molecule type" value="Genomic_DNA"/>
</dbReference>
<dbReference type="InterPro" id="IPR053235">
    <property type="entry name" value="Ser_Thr_kinase"/>
</dbReference>
<feature type="domain" description="Protein kinase" evidence="5">
    <location>
        <begin position="21"/>
        <end position="280"/>
    </location>
</feature>
<feature type="binding site" evidence="3">
    <location>
        <position position="48"/>
    </location>
    <ligand>
        <name>ATP</name>
        <dbReference type="ChEBI" id="CHEBI:30616"/>
    </ligand>
</feature>
<keyword evidence="4" id="KW-0723">Serine/threonine-protein kinase</keyword>
<sequence length="381" mass="42155">MSALYDLANTVIPGLTADENIRLVKRIGAGGFGTVYTAWGHESDFAVKCTPASDDPKSLEYRLMQKEITAHRKVSSHPNVVSYYTTHVQGGVAFHIMNHVRGGNLFNAIRRGAFDNNAQHVKNGMLSLLGALQYAHQRGVYHCDIKPENILCCREDGTGFRLADFGVSTESRTTRFVGTDAYIPPEGFSWRNKAYSSAASDKWAATIVLINMLGGDPWAQADFRDSFYMEFRRDEKYLIRTCGVTAKANAFLRRCLAEDPAARPSIEEMMEELASIDKFTVDGFWPERPDESPTTPREVSLPPLPPSFLLPELDDGDDSAAESTGLPTPLSPLVALVKAPKSPSLRHVLRRAFKSRPVRVVAQKPVVVACAVVRRVRRASL</sequence>
<dbReference type="SMART" id="SM00220">
    <property type="entry name" value="S_TKc"/>
    <property type="match status" value="1"/>
</dbReference>
<evidence type="ECO:0000259" key="5">
    <source>
        <dbReference type="PROSITE" id="PS50011"/>
    </source>
</evidence>
<evidence type="ECO:0000313" key="7">
    <source>
        <dbReference type="Proteomes" id="UP000613580"/>
    </source>
</evidence>
<protein>
    <submittedName>
        <fullName evidence="6">Protein kinase domain-containing protein</fullName>
    </submittedName>
</protein>
<keyword evidence="6" id="KW-0418">Kinase</keyword>
<comment type="similarity">
    <text evidence="4">Belongs to the protein kinase superfamily.</text>
</comment>
<dbReference type="InterPro" id="IPR008271">
    <property type="entry name" value="Ser/Thr_kinase_AS"/>
</dbReference>
<dbReference type="PROSITE" id="PS00107">
    <property type="entry name" value="PROTEIN_KINASE_ATP"/>
    <property type="match status" value="1"/>
</dbReference>
<dbReference type="SUPFAM" id="SSF56112">
    <property type="entry name" value="Protein kinase-like (PK-like)"/>
    <property type="match status" value="1"/>
</dbReference>
<dbReference type="Gene3D" id="1.10.510.10">
    <property type="entry name" value="Transferase(Phosphotransferase) domain 1"/>
    <property type="match status" value="1"/>
</dbReference>
<keyword evidence="2 3" id="KW-0067">ATP-binding</keyword>
<dbReference type="PANTHER" id="PTHR24361">
    <property type="entry name" value="MITOGEN-ACTIVATED KINASE KINASE KINASE"/>
    <property type="match status" value="1"/>
</dbReference>
<evidence type="ECO:0000256" key="4">
    <source>
        <dbReference type="RuleBase" id="RU000304"/>
    </source>
</evidence>
<organism evidence="6 7">
    <name type="scientific">Mycena chlorophos</name>
    <name type="common">Agaric fungus</name>
    <name type="synonym">Agaricus chlorophos</name>
    <dbReference type="NCBI Taxonomy" id="658473"/>
    <lineage>
        <taxon>Eukaryota</taxon>
        <taxon>Fungi</taxon>
        <taxon>Dikarya</taxon>
        <taxon>Basidiomycota</taxon>
        <taxon>Agaricomycotina</taxon>
        <taxon>Agaricomycetes</taxon>
        <taxon>Agaricomycetidae</taxon>
        <taxon>Agaricales</taxon>
        <taxon>Marasmiineae</taxon>
        <taxon>Mycenaceae</taxon>
        <taxon>Mycena</taxon>
    </lineage>
</organism>
<evidence type="ECO:0000256" key="3">
    <source>
        <dbReference type="PROSITE-ProRule" id="PRU10141"/>
    </source>
</evidence>
<keyword evidence="7" id="KW-1185">Reference proteome</keyword>
<dbReference type="Proteomes" id="UP000613580">
    <property type="component" value="Unassembled WGS sequence"/>
</dbReference>
<dbReference type="Pfam" id="PF00069">
    <property type="entry name" value="Pkinase"/>
    <property type="match status" value="1"/>
</dbReference>
<dbReference type="GO" id="GO:0004674">
    <property type="term" value="F:protein serine/threonine kinase activity"/>
    <property type="evidence" value="ECO:0007669"/>
    <property type="project" value="UniProtKB-KW"/>
</dbReference>
<accession>A0A8H6VWN7</accession>
<dbReference type="InterPro" id="IPR011009">
    <property type="entry name" value="Kinase-like_dom_sf"/>
</dbReference>
<keyword evidence="6" id="KW-0808">Transferase</keyword>
<dbReference type="InterPro" id="IPR000719">
    <property type="entry name" value="Prot_kinase_dom"/>
</dbReference>
<dbReference type="GO" id="GO:0005524">
    <property type="term" value="F:ATP binding"/>
    <property type="evidence" value="ECO:0007669"/>
    <property type="project" value="UniProtKB-UniRule"/>
</dbReference>
<dbReference type="GO" id="GO:0005737">
    <property type="term" value="C:cytoplasm"/>
    <property type="evidence" value="ECO:0007669"/>
    <property type="project" value="TreeGrafter"/>
</dbReference>